<reference evidence="1" key="1">
    <citation type="submission" date="2012-08" db="EMBL/GenBank/DDBJ databases">
        <title>Genome analysis of Colletotrichum orbiculare and Colletotrichum fructicola.</title>
        <authorList>
            <person name="Gan P.H.P."/>
            <person name="Ikeda K."/>
            <person name="Irieda H."/>
            <person name="Narusaka M."/>
            <person name="O'Connell R.J."/>
            <person name="Narusaka Y."/>
            <person name="Takano Y."/>
            <person name="Kubo Y."/>
            <person name="Shirasu K."/>
        </authorList>
    </citation>
    <scope>NUCLEOTIDE SEQUENCE</scope>
    <source>
        <strain evidence="1">Nara gc5</strain>
    </source>
</reference>
<dbReference type="EMBL" id="KB021081">
    <property type="protein sequence ID" value="ELA26068.1"/>
    <property type="molecule type" value="Genomic_DNA"/>
</dbReference>
<name>L2FJZ9_COLFN</name>
<dbReference type="HOGENOM" id="CLU_523735_0_0_1"/>
<accession>L2FJZ9</accession>
<proteinExistence type="predicted"/>
<sequence length="520" mass="59254">MAYTARSDFNVQESSSKPPLNIEIAREKQMMDLRTIIWARINSLSALKKFSRYVQQRVADKTEEIAPIKIRSSGPRPSFFDIVNTLEREGAVLRSLEKPLPRTLYHLYEVTTAECFRWTESRHRELVSKLLQWIAYSLRPMNLKGSLSLLRFWSNENELEKVQKTSQSDDLYQDGKFAIKFRERSMRGFFREEPVAPNDGHRPRRSEAHRQMFLTCCNFIQPEHPGITGTDKGVREYATEAMETFASLMLDKSSFARIPEEELKIAFYNDEKFDDSFFDRLLSWAGLLPDVEVALNTEATEWWTLVVERLRDCLLQHAKLHVRRLQDAVDVNTTEASFSAANVSLKICGKGTILEEQARESFASTFGDISGALSAKQAVVGLDVPARTAESTCLKAMTYSQTTLERVQSLELLSRIRTKGNPQAAYEDIQACLRQVHDESVPLTLRRSVYTTKAQIETKLGRRQGAAASYELAGSIDPSNLVAGDGLRAQIKPFEKEPGKQEFIRTLKTWSPLERLAYLC</sequence>
<evidence type="ECO:0000313" key="1">
    <source>
        <dbReference type="EMBL" id="ELA26068.1"/>
    </source>
</evidence>
<organism evidence="1">
    <name type="scientific">Colletotrichum fructicola (strain Nara gc5)</name>
    <name type="common">Anthracnose fungus</name>
    <name type="synonym">Colletotrichum gloeosporioides (strain Nara gc5)</name>
    <dbReference type="NCBI Taxonomy" id="1213859"/>
    <lineage>
        <taxon>Eukaryota</taxon>
        <taxon>Fungi</taxon>
        <taxon>Dikarya</taxon>
        <taxon>Ascomycota</taxon>
        <taxon>Pezizomycotina</taxon>
        <taxon>Sordariomycetes</taxon>
        <taxon>Hypocreomycetidae</taxon>
        <taxon>Glomerellales</taxon>
        <taxon>Glomerellaceae</taxon>
        <taxon>Colletotrichum</taxon>
        <taxon>Colletotrichum gloeosporioides species complex</taxon>
    </lineage>
</organism>
<dbReference type="AlphaFoldDB" id="L2FJZ9"/>
<gene>
    <name evidence="1" type="ORF">CGGC5_12879</name>
</gene>
<protein>
    <submittedName>
        <fullName evidence="1">Uncharacterized protein</fullName>
    </submittedName>
</protein>